<dbReference type="Pfam" id="PF00561">
    <property type="entry name" value="Abhydrolase_1"/>
    <property type="match status" value="1"/>
</dbReference>
<dbReference type="GO" id="GO:0016787">
    <property type="term" value="F:hydrolase activity"/>
    <property type="evidence" value="ECO:0007669"/>
    <property type="project" value="UniProtKB-KW"/>
</dbReference>
<evidence type="ECO:0000313" key="3">
    <source>
        <dbReference type="EMBL" id="MFF3573008.1"/>
    </source>
</evidence>
<evidence type="ECO:0000256" key="1">
    <source>
        <dbReference type="ARBA" id="ARBA00022801"/>
    </source>
</evidence>
<dbReference type="RefSeq" id="WP_051193043.1">
    <property type="nucleotide sequence ID" value="NZ_JBIAQY010000016.1"/>
</dbReference>
<dbReference type="PANTHER" id="PTHR43329">
    <property type="entry name" value="EPOXIDE HYDROLASE"/>
    <property type="match status" value="1"/>
</dbReference>
<dbReference type="Proteomes" id="UP001601992">
    <property type="component" value="Unassembled WGS sequence"/>
</dbReference>
<dbReference type="InterPro" id="IPR000639">
    <property type="entry name" value="Epox_hydrolase-like"/>
</dbReference>
<accession>A0ABW6SBM8</accession>
<sequence length="297" mass="32511">MEHTLLASDGVRLAVCERGNPASPTLLCVHGFPDDHSVWDGLAGELDSEFHVVSFDVRGSGASQAPPRIGDYRLDQLADDIGRIIDAFAGGKPVHLVGHDWGSAQAWHTATGASQHKIASLTSISGPCLDHIPFWIGDRLAAGPQGWREVLAMWKSPLYMGFFQIPWLAPLMCRLGVVDTVIGLAERAETGNRPAGMPRHRARVNRAGLKIYTANLGPRLLRPQRRHTEVPVQVLAPRSDLFITAASQVDVARWAANSRIRSVEGGHWAPAFRPREIAAHVREFAHQHTTTEKKGPK</sequence>
<name>A0ABW6SBM8_9NOCA</name>
<feature type="domain" description="AB hydrolase-1" evidence="2">
    <location>
        <begin position="24"/>
        <end position="270"/>
    </location>
</feature>
<organism evidence="3 4">
    <name type="scientific">Nocardia jiangxiensis</name>
    <dbReference type="NCBI Taxonomy" id="282685"/>
    <lineage>
        <taxon>Bacteria</taxon>
        <taxon>Bacillati</taxon>
        <taxon>Actinomycetota</taxon>
        <taxon>Actinomycetes</taxon>
        <taxon>Mycobacteriales</taxon>
        <taxon>Nocardiaceae</taxon>
        <taxon>Nocardia</taxon>
    </lineage>
</organism>
<keyword evidence="4" id="KW-1185">Reference proteome</keyword>
<reference evidence="3 4" key="1">
    <citation type="submission" date="2024-10" db="EMBL/GenBank/DDBJ databases">
        <title>The Natural Products Discovery Center: Release of the First 8490 Sequenced Strains for Exploring Actinobacteria Biosynthetic Diversity.</title>
        <authorList>
            <person name="Kalkreuter E."/>
            <person name="Kautsar S.A."/>
            <person name="Yang D."/>
            <person name="Bader C.D."/>
            <person name="Teijaro C.N."/>
            <person name="Fluegel L."/>
            <person name="Davis C.M."/>
            <person name="Simpson J.R."/>
            <person name="Lauterbach L."/>
            <person name="Steele A.D."/>
            <person name="Gui C."/>
            <person name="Meng S."/>
            <person name="Li G."/>
            <person name="Viehrig K."/>
            <person name="Ye F."/>
            <person name="Su P."/>
            <person name="Kiefer A.F."/>
            <person name="Nichols A."/>
            <person name="Cepeda A.J."/>
            <person name="Yan W."/>
            <person name="Fan B."/>
            <person name="Jiang Y."/>
            <person name="Adhikari A."/>
            <person name="Zheng C.-J."/>
            <person name="Schuster L."/>
            <person name="Cowan T.M."/>
            <person name="Smanski M.J."/>
            <person name="Chevrette M.G."/>
            <person name="De Carvalho L.P.S."/>
            <person name="Shen B."/>
        </authorList>
    </citation>
    <scope>NUCLEOTIDE SEQUENCE [LARGE SCALE GENOMIC DNA]</scope>
    <source>
        <strain evidence="3 4">NPDC002593</strain>
    </source>
</reference>
<dbReference type="EMBL" id="JBIAQY010000016">
    <property type="protein sequence ID" value="MFF3573008.1"/>
    <property type="molecule type" value="Genomic_DNA"/>
</dbReference>
<dbReference type="InterPro" id="IPR029058">
    <property type="entry name" value="AB_hydrolase_fold"/>
</dbReference>
<dbReference type="SUPFAM" id="SSF53474">
    <property type="entry name" value="alpha/beta-Hydrolases"/>
    <property type="match status" value="1"/>
</dbReference>
<evidence type="ECO:0000259" key="2">
    <source>
        <dbReference type="Pfam" id="PF00561"/>
    </source>
</evidence>
<protein>
    <submittedName>
        <fullName evidence="3">Alpha/beta fold hydrolase</fullName>
    </submittedName>
</protein>
<evidence type="ECO:0000313" key="4">
    <source>
        <dbReference type="Proteomes" id="UP001601992"/>
    </source>
</evidence>
<dbReference type="InterPro" id="IPR000073">
    <property type="entry name" value="AB_hydrolase_1"/>
</dbReference>
<dbReference type="Gene3D" id="3.40.50.1820">
    <property type="entry name" value="alpha/beta hydrolase"/>
    <property type="match status" value="1"/>
</dbReference>
<dbReference type="PRINTS" id="PR00412">
    <property type="entry name" value="EPOXHYDRLASE"/>
</dbReference>
<proteinExistence type="predicted"/>
<comment type="caution">
    <text evidence="3">The sequence shown here is derived from an EMBL/GenBank/DDBJ whole genome shotgun (WGS) entry which is preliminary data.</text>
</comment>
<keyword evidence="1 3" id="KW-0378">Hydrolase</keyword>
<gene>
    <name evidence="3" type="ORF">ACFYXQ_35120</name>
</gene>